<dbReference type="Proteomes" id="UP000320055">
    <property type="component" value="Unassembled WGS sequence"/>
</dbReference>
<keyword evidence="1" id="KW-0597">Phosphoprotein</keyword>
<reference evidence="3 4" key="1">
    <citation type="submission" date="2019-01" db="EMBL/GenBank/DDBJ databases">
        <authorList>
            <person name="Brito A."/>
        </authorList>
    </citation>
    <scope>NUCLEOTIDE SEQUENCE [LARGE SCALE GENOMIC DNA]</scope>
    <source>
        <strain evidence="3">1</strain>
    </source>
</reference>
<dbReference type="PANTHER" id="PTHR44520">
    <property type="entry name" value="RESPONSE REGULATOR RCP1-RELATED"/>
    <property type="match status" value="1"/>
</dbReference>
<dbReference type="InterPro" id="IPR011006">
    <property type="entry name" value="CheY-like_superfamily"/>
</dbReference>
<evidence type="ECO:0000256" key="1">
    <source>
        <dbReference type="PROSITE-ProRule" id="PRU00169"/>
    </source>
</evidence>
<dbReference type="CDD" id="cd17557">
    <property type="entry name" value="REC_Rcp-like"/>
    <property type="match status" value="1"/>
</dbReference>
<sequence>MSLQFSTISNILLIEDTLSYQDLMRIAFEENNLPHKLHIVSNGESALKFLRREKPYCNVPRPDLILLDLNLPKINGHELLKTIKEEPKFKIIPVIILTSSNAQKDIIKSYNLKANCYLNKPYNLQELINLVKISLNFWLNYSQLPQN</sequence>
<dbReference type="PANTHER" id="PTHR44520:SF2">
    <property type="entry name" value="RESPONSE REGULATOR RCP1"/>
    <property type="match status" value="1"/>
</dbReference>
<organism evidence="3 4">
    <name type="scientific">Hyella patelloides LEGE 07179</name>
    <dbReference type="NCBI Taxonomy" id="945734"/>
    <lineage>
        <taxon>Bacteria</taxon>
        <taxon>Bacillati</taxon>
        <taxon>Cyanobacteriota</taxon>
        <taxon>Cyanophyceae</taxon>
        <taxon>Pleurocapsales</taxon>
        <taxon>Hyellaceae</taxon>
        <taxon>Hyella</taxon>
    </lineage>
</organism>
<dbReference type="SMART" id="SM00448">
    <property type="entry name" value="REC"/>
    <property type="match status" value="1"/>
</dbReference>
<dbReference type="OrthoDB" id="9793918at2"/>
<keyword evidence="4" id="KW-1185">Reference proteome</keyword>
<dbReference type="Pfam" id="PF00072">
    <property type="entry name" value="Response_reg"/>
    <property type="match status" value="1"/>
</dbReference>
<evidence type="ECO:0000313" key="3">
    <source>
        <dbReference type="EMBL" id="VEP13650.1"/>
    </source>
</evidence>
<protein>
    <submittedName>
        <fullName evidence="3">Response regulator rcp1</fullName>
    </submittedName>
</protein>
<dbReference type="Gene3D" id="3.40.50.2300">
    <property type="match status" value="1"/>
</dbReference>
<name>A0A563VQH3_9CYAN</name>
<dbReference type="GO" id="GO:0000160">
    <property type="term" value="P:phosphorelay signal transduction system"/>
    <property type="evidence" value="ECO:0007669"/>
    <property type="project" value="InterPro"/>
</dbReference>
<dbReference type="AlphaFoldDB" id="A0A563VQH3"/>
<dbReference type="InterPro" id="IPR001789">
    <property type="entry name" value="Sig_transdc_resp-reg_receiver"/>
</dbReference>
<dbReference type="InterPro" id="IPR052893">
    <property type="entry name" value="TCS_response_regulator"/>
</dbReference>
<gene>
    <name evidence="3" type="primary">rcp</name>
    <name evidence="3" type="ORF">H1P_210031</name>
</gene>
<dbReference type="EMBL" id="CAACVJ010000124">
    <property type="protein sequence ID" value="VEP13650.1"/>
    <property type="molecule type" value="Genomic_DNA"/>
</dbReference>
<proteinExistence type="predicted"/>
<evidence type="ECO:0000259" key="2">
    <source>
        <dbReference type="PROSITE" id="PS50110"/>
    </source>
</evidence>
<evidence type="ECO:0000313" key="4">
    <source>
        <dbReference type="Proteomes" id="UP000320055"/>
    </source>
</evidence>
<dbReference type="PROSITE" id="PS50110">
    <property type="entry name" value="RESPONSE_REGULATORY"/>
    <property type="match status" value="1"/>
</dbReference>
<accession>A0A563VQH3</accession>
<feature type="modified residue" description="4-aspartylphosphate" evidence="1">
    <location>
        <position position="68"/>
    </location>
</feature>
<feature type="domain" description="Response regulatory" evidence="2">
    <location>
        <begin position="10"/>
        <end position="135"/>
    </location>
</feature>
<dbReference type="SUPFAM" id="SSF52172">
    <property type="entry name" value="CheY-like"/>
    <property type="match status" value="1"/>
</dbReference>